<keyword evidence="6 7" id="KW-0472">Membrane</keyword>
<reference evidence="8" key="1">
    <citation type="submission" date="2020-10" db="EMBL/GenBank/DDBJ databases">
        <authorList>
            <person name="Gilroy R."/>
        </authorList>
    </citation>
    <scope>NUCLEOTIDE SEQUENCE</scope>
    <source>
        <strain evidence="8">6276</strain>
    </source>
</reference>
<comment type="subcellular location">
    <subcellularLocation>
        <location evidence="1">Cell membrane</location>
        <topology evidence="1">Multi-pass membrane protein</topology>
    </subcellularLocation>
</comment>
<feature type="transmembrane region" description="Helical" evidence="7">
    <location>
        <begin position="12"/>
        <end position="34"/>
    </location>
</feature>
<keyword evidence="8" id="KW-0969">Cilium</keyword>
<organism evidence="8 9">
    <name type="scientific">Candidatus Scatousia excrementigallinarum</name>
    <dbReference type="NCBI Taxonomy" id="2840935"/>
    <lineage>
        <taxon>Bacteria</taxon>
        <taxon>Candidatus Scatousia</taxon>
    </lineage>
</organism>
<protein>
    <submittedName>
        <fullName evidence="8">Flagellar biosynthetic protein FliQ</fullName>
    </submittedName>
</protein>
<evidence type="ECO:0000256" key="4">
    <source>
        <dbReference type="ARBA" id="ARBA00022692"/>
    </source>
</evidence>
<dbReference type="PRINTS" id="PR00952">
    <property type="entry name" value="TYPE3IMQPROT"/>
</dbReference>
<keyword evidence="8" id="KW-0282">Flagellum</keyword>
<dbReference type="PANTHER" id="PTHR34040:SF2">
    <property type="entry name" value="FLAGELLAR BIOSYNTHETIC PROTEIN FLIQ"/>
    <property type="match status" value="1"/>
</dbReference>
<dbReference type="InterPro" id="IPR002191">
    <property type="entry name" value="Bac_export_3"/>
</dbReference>
<evidence type="ECO:0000256" key="3">
    <source>
        <dbReference type="ARBA" id="ARBA00022475"/>
    </source>
</evidence>
<evidence type="ECO:0000256" key="5">
    <source>
        <dbReference type="ARBA" id="ARBA00022989"/>
    </source>
</evidence>
<evidence type="ECO:0000256" key="1">
    <source>
        <dbReference type="ARBA" id="ARBA00004651"/>
    </source>
</evidence>
<dbReference type="PANTHER" id="PTHR34040">
    <property type="entry name" value="FLAGELLAR BIOSYNTHETIC PROTEIN FLIQ"/>
    <property type="match status" value="1"/>
</dbReference>
<dbReference type="Proteomes" id="UP000823928">
    <property type="component" value="Unassembled WGS sequence"/>
</dbReference>
<feature type="transmembrane region" description="Helical" evidence="7">
    <location>
        <begin position="54"/>
        <end position="72"/>
    </location>
</feature>
<accession>A0A9D1EXN3</accession>
<comment type="similarity">
    <text evidence="2">Belongs to the FliQ/MopD/SpaQ family.</text>
</comment>
<name>A0A9D1EXN3_9BACT</name>
<keyword evidence="3" id="KW-1003">Cell membrane</keyword>
<keyword evidence="5 7" id="KW-1133">Transmembrane helix</keyword>
<evidence type="ECO:0000256" key="6">
    <source>
        <dbReference type="ARBA" id="ARBA00023136"/>
    </source>
</evidence>
<sequence length="163" mass="18179">MIEVLAEYLARGFLVMLTISMPCVLVAAGVGLVVGILQAVTQVQEQTIAAAPKILAVFLVIVIGGFGFIRILTNLFTDGMNLAFQVVPKNDSYVLAADYYRYTSPYGSMAPDKFRNQQNIDYIMKNPAKIPFIRNEERIRDIPSNRMPNPKPDLVETRRILGN</sequence>
<proteinExistence type="inferred from homology"/>
<dbReference type="GO" id="GO:0005886">
    <property type="term" value="C:plasma membrane"/>
    <property type="evidence" value="ECO:0007669"/>
    <property type="project" value="UniProtKB-SubCell"/>
</dbReference>
<evidence type="ECO:0000313" key="9">
    <source>
        <dbReference type="Proteomes" id="UP000823928"/>
    </source>
</evidence>
<dbReference type="GO" id="GO:0009306">
    <property type="term" value="P:protein secretion"/>
    <property type="evidence" value="ECO:0007669"/>
    <property type="project" value="InterPro"/>
</dbReference>
<keyword evidence="4 7" id="KW-0812">Transmembrane</keyword>
<dbReference type="Pfam" id="PF01313">
    <property type="entry name" value="Bac_export_3"/>
    <property type="match status" value="1"/>
</dbReference>
<dbReference type="AlphaFoldDB" id="A0A9D1EXN3"/>
<evidence type="ECO:0000256" key="2">
    <source>
        <dbReference type="ARBA" id="ARBA00006156"/>
    </source>
</evidence>
<keyword evidence="8" id="KW-0966">Cell projection</keyword>
<comment type="caution">
    <text evidence="8">The sequence shown here is derived from an EMBL/GenBank/DDBJ whole genome shotgun (WGS) entry which is preliminary data.</text>
</comment>
<dbReference type="EMBL" id="DVIU01000086">
    <property type="protein sequence ID" value="HIS35818.1"/>
    <property type="molecule type" value="Genomic_DNA"/>
</dbReference>
<evidence type="ECO:0000313" key="8">
    <source>
        <dbReference type="EMBL" id="HIS35818.1"/>
    </source>
</evidence>
<reference evidence="8" key="2">
    <citation type="journal article" date="2021" name="PeerJ">
        <title>Extensive microbial diversity within the chicken gut microbiome revealed by metagenomics and culture.</title>
        <authorList>
            <person name="Gilroy R."/>
            <person name="Ravi A."/>
            <person name="Getino M."/>
            <person name="Pursley I."/>
            <person name="Horton D.L."/>
            <person name="Alikhan N.F."/>
            <person name="Baker D."/>
            <person name="Gharbi K."/>
            <person name="Hall N."/>
            <person name="Watson M."/>
            <person name="Adriaenssens E.M."/>
            <person name="Foster-Nyarko E."/>
            <person name="Jarju S."/>
            <person name="Secka A."/>
            <person name="Antonio M."/>
            <person name="Oren A."/>
            <person name="Chaudhuri R.R."/>
            <person name="La Ragione R."/>
            <person name="Hildebrand F."/>
            <person name="Pallen M.J."/>
        </authorList>
    </citation>
    <scope>NUCLEOTIDE SEQUENCE</scope>
    <source>
        <strain evidence="8">6276</strain>
    </source>
</reference>
<evidence type="ECO:0000256" key="7">
    <source>
        <dbReference type="SAM" id="Phobius"/>
    </source>
</evidence>
<gene>
    <name evidence="8" type="ORF">IAC10_04215</name>
</gene>